<dbReference type="InterPro" id="IPR014347">
    <property type="entry name" value="Tautomerase/MIF_sf"/>
</dbReference>
<proteinExistence type="inferred from homology"/>
<organism evidence="14 15">
    <name type="scientific">Trichoderma ghanense</name>
    <dbReference type="NCBI Taxonomy" id="65468"/>
    <lineage>
        <taxon>Eukaryota</taxon>
        <taxon>Fungi</taxon>
        <taxon>Dikarya</taxon>
        <taxon>Ascomycota</taxon>
        <taxon>Pezizomycotina</taxon>
        <taxon>Sordariomycetes</taxon>
        <taxon>Hypocreomycetidae</taxon>
        <taxon>Hypocreales</taxon>
        <taxon>Hypocreaceae</taxon>
        <taxon>Trichoderma</taxon>
    </lineage>
</organism>
<feature type="region of interest" description="Disordered" evidence="13">
    <location>
        <begin position="1"/>
        <end position="85"/>
    </location>
</feature>
<name>A0ABY2GXX0_9HYPO</name>
<keyword evidence="15" id="KW-1185">Reference proteome</keyword>
<evidence type="ECO:0000256" key="4">
    <source>
        <dbReference type="ARBA" id="ARBA00022525"/>
    </source>
</evidence>
<comment type="similarity">
    <text evidence="2">Belongs to the MIF family.</text>
</comment>
<dbReference type="EC" id="5.3.3.12" evidence="8"/>
<evidence type="ECO:0000313" key="14">
    <source>
        <dbReference type="EMBL" id="TFB00818.1"/>
    </source>
</evidence>
<evidence type="ECO:0000256" key="3">
    <source>
        <dbReference type="ARBA" id="ARBA00022514"/>
    </source>
</evidence>
<keyword evidence="5" id="KW-0413">Isomerase</keyword>
<comment type="caution">
    <text evidence="14">The sequence shown here is derived from an EMBL/GenBank/DDBJ whole genome shotgun (WGS) entry which is preliminary data.</text>
</comment>
<evidence type="ECO:0000256" key="6">
    <source>
        <dbReference type="ARBA" id="ARBA00036735"/>
    </source>
</evidence>
<evidence type="ECO:0000256" key="7">
    <source>
        <dbReference type="ARBA" id="ARBA00036823"/>
    </source>
</evidence>
<evidence type="ECO:0000256" key="10">
    <source>
        <dbReference type="ARBA" id="ARBA00041631"/>
    </source>
</evidence>
<dbReference type="SUPFAM" id="SSF55331">
    <property type="entry name" value="Tautomerase/MIF"/>
    <property type="match status" value="1"/>
</dbReference>
<dbReference type="PANTHER" id="PTHR11954">
    <property type="entry name" value="D-DOPACHROME DECARBOXYLASE"/>
    <property type="match status" value="1"/>
</dbReference>
<feature type="compositionally biased region" description="Polar residues" evidence="13">
    <location>
        <begin position="265"/>
        <end position="284"/>
    </location>
</feature>
<evidence type="ECO:0000313" key="15">
    <source>
        <dbReference type="Proteomes" id="UP001642720"/>
    </source>
</evidence>
<comment type="catalytic activity">
    <reaction evidence="6">
        <text>3-phenylpyruvate = enol-phenylpyruvate</text>
        <dbReference type="Rhea" id="RHEA:17097"/>
        <dbReference type="ChEBI" id="CHEBI:16815"/>
        <dbReference type="ChEBI" id="CHEBI:18005"/>
        <dbReference type="EC" id="5.3.2.1"/>
    </reaction>
</comment>
<keyword evidence="3" id="KW-0202">Cytokine</keyword>
<feature type="compositionally biased region" description="Basic and acidic residues" evidence="13">
    <location>
        <begin position="236"/>
        <end position="245"/>
    </location>
</feature>
<evidence type="ECO:0000256" key="2">
    <source>
        <dbReference type="ARBA" id="ARBA00005851"/>
    </source>
</evidence>
<sequence length="326" mass="34974">MDQQQKPPILSIAKAPDASATPPSSPPDWKFKPISKVSSLQIVPEGDFARVQPQDASHPADTPKPAPRGPSSSIHSSEKERLAGQRSQYLHDALHEQSADSAAASVRSEALIYAELKTNIENEQQLLTTLSTHLAARYNRPPSSTVVSLHHTQSLLFSGSPSPAYVLTVAALTCQVQPATNKRNAAVLQKHLEAALRVPPARGMVRFVPVAEECLAWGGKTVTGRIAEAVATVEGDGEKERGQERRRLKSLSLRRSTPAEGVSPNLASTSPLKNGKGTSKTLNTRVEAGNAETEETGGVVRKKKSIIHTLFRTSRVDDEDPASQGS</sequence>
<dbReference type="Proteomes" id="UP001642720">
    <property type="component" value="Unassembled WGS sequence"/>
</dbReference>
<dbReference type="Gene3D" id="3.30.429.10">
    <property type="entry name" value="Macrophage Migration Inhibitory Factor"/>
    <property type="match status" value="1"/>
</dbReference>
<dbReference type="GeneID" id="300578929"/>
<dbReference type="Pfam" id="PF01187">
    <property type="entry name" value="MIF"/>
    <property type="match status" value="1"/>
</dbReference>
<evidence type="ECO:0000256" key="8">
    <source>
        <dbReference type="ARBA" id="ARBA00038932"/>
    </source>
</evidence>
<dbReference type="EC" id="5.3.2.1" evidence="9"/>
<dbReference type="InterPro" id="IPR001398">
    <property type="entry name" value="Macrophage_inhib_fac"/>
</dbReference>
<dbReference type="RefSeq" id="XP_073557019.1">
    <property type="nucleotide sequence ID" value="XM_073704479.1"/>
</dbReference>
<comment type="subcellular location">
    <subcellularLocation>
        <location evidence="1">Secreted</location>
    </subcellularLocation>
</comment>
<protein>
    <recommendedName>
        <fullName evidence="12">L-dopachrome isomerase</fullName>
        <ecNumber evidence="9">5.3.2.1</ecNumber>
        <ecNumber evidence="8">5.3.3.12</ecNumber>
    </recommendedName>
    <alternativeName>
        <fullName evidence="10">L-dopachrome tautomerase</fullName>
    </alternativeName>
    <alternativeName>
        <fullName evidence="11">Phenylpyruvate tautomerase</fullName>
    </alternativeName>
</protein>
<dbReference type="EMBL" id="PPTA01000010">
    <property type="protein sequence ID" value="TFB00818.1"/>
    <property type="molecule type" value="Genomic_DNA"/>
</dbReference>
<keyword evidence="4" id="KW-0964">Secreted</keyword>
<gene>
    <name evidence="14" type="ORF">CCMA1212_007308</name>
</gene>
<evidence type="ECO:0000256" key="9">
    <source>
        <dbReference type="ARBA" id="ARBA00039086"/>
    </source>
</evidence>
<evidence type="ECO:0000256" key="5">
    <source>
        <dbReference type="ARBA" id="ARBA00023235"/>
    </source>
</evidence>
<evidence type="ECO:0000256" key="1">
    <source>
        <dbReference type="ARBA" id="ARBA00004613"/>
    </source>
</evidence>
<evidence type="ECO:0000256" key="13">
    <source>
        <dbReference type="SAM" id="MobiDB-lite"/>
    </source>
</evidence>
<evidence type="ECO:0000256" key="11">
    <source>
        <dbReference type="ARBA" id="ARBA00041912"/>
    </source>
</evidence>
<feature type="region of interest" description="Disordered" evidence="13">
    <location>
        <begin position="235"/>
        <end position="303"/>
    </location>
</feature>
<reference evidence="14 15" key="1">
    <citation type="submission" date="2018-01" db="EMBL/GenBank/DDBJ databases">
        <title>Genome characterization of the sugarcane-associated fungus Trichoderma ghanense CCMA-1212 and their application in lignocelulose bioconversion.</title>
        <authorList>
            <person name="Steindorff A.S."/>
            <person name="Mendes T.D."/>
            <person name="Vilela E.S.D."/>
            <person name="Rodrigues D.S."/>
            <person name="Formighieri E.F."/>
            <person name="Melo I.S."/>
            <person name="Favaro L.C.L."/>
        </authorList>
    </citation>
    <scope>NUCLEOTIDE SEQUENCE [LARGE SCALE GENOMIC DNA]</scope>
    <source>
        <strain evidence="14 15">CCMA-1212</strain>
    </source>
</reference>
<comment type="catalytic activity">
    <reaction evidence="7">
        <text>L-dopachrome = 5,6-dihydroxyindole-2-carboxylate</text>
        <dbReference type="Rhea" id="RHEA:13041"/>
        <dbReference type="ChEBI" id="CHEBI:16875"/>
        <dbReference type="ChEBI" id="CHEBI:57509"/>
        <dbReference type="EC" id="5.3.3.12"/>
    </reaction>
</comment>
<evidence type="ECO:0000256" key="12">
    <source>
        <dbReference type="ARBA" id="ARBA00042730"/>
    </source>
</evidence>
<accession>A0ABY2GXX0</accession>
<feature type="compositionally biased region" description="Low complexity" evidence="13">
    <location>
        <begin position="286"/>
        <end position="299"/>
    </location>
</feature>
<dbReference type="PANTHER" id="PTHR11954:SF6">
    <property type="entry name" value="MACROPHAGE MIGRATION INHIBITORY FACTOR"/>
    <property type="match status" value="1"/>
</dbReference>